<dbReference type="OMA" id="RHVEGTQ"/>
<dbReference type="PANTHER" id="PTHR45927">
    <property type="entry name" value="LYSM-DOMAIN RECEPTOR-LIKE KINASE-RELATED"/>
    <property type="match status" value="1"/>
</dbReference>
<dbReference type="InterPro" id="IPR056563">
    <property type="entry name" value="LysM3_LYK4_5"/>
</dbReference>
<dbReference type="Gene3D" id="3.10.350.10">
    <property type="entry name" value="LysM domain"/>
    <property type="match status" value="1"/>
</dbReference>
<evidence type="ECO:0000256" key="6">
    <source>
        <dbReference type="ARBA" id="ARBA00022840"/>
    </source>
</evidence>
<feature type="chain" id="PRO_5012057991" evidence="12">
    <location>
        <begin position="27"/>
        <end position="686"/>
    </location>
</feature>
<dbReference type="GO" id="GO:0004672">
    <property type="term" value="F:protein kinase activity"/>
    <property type="evidence" value="ECO:0007669"/>
    <property type="project" value="InterPro"/>
</dbReference>
<evidence type="ECO:0000256" key="9">
    <source>
        <dbReference type="ARBA" id="ARBA00023157"/>
    </source>
</evidence>
<dbReference type="InterPro" id="IPR052611">
    <property type="entry name" value="Plant_RLK_LysM"/>
</dbReference>
<dbReference type="GO" id="GO:0005886">
    <property type="term" value="C:plasma membrane"/>
    <property type="evidence" value="ECO:0007669"/>
    <property type="project" value="UniProtKB-SubCell"/>
</dbReference>
<dbReference type="GO" id="GO:0005524">
    <property type="term" value="F:ATP binding"/>
    <property type="evidence" value="ECO:0007669"/>
    <property type="project" value="UniProtKB-KW"/>
</dbReference>
<keyword evidence="3 11" id="KW-0812">Transmembrane</keyword>
<dbReference type="PANTHER" id="PTHR45927:SF6">
    <property type="entry name" value="PROTEIN LYK5"/>
    <property type="match status" value="1"/>
</dbReference>
<evidence type="ECO:0000313" key="14">
    <source>
        <dbReference type="EMBL" id="OVA00190.1"/>
    </source>
</evidence>
<dbReference type="Pfam" id="PF23446">
    <property type="entry name" value="LysM1_NFP_LYK"/>
    <property type="match status" value="1"/>
</dbReference>
<evidence type="ECO:0000259" key="13">
    <source>
        <dbReference type="PROSITE" id="PS50011"/>
    </source>
</evidence>
<reference evidence="14 15" key="1">
    <citation type="journal article" date="2017" name="Mol. Plant">
        <title>The Genome of Medicinal Plant Macleaya cordata Provides New Insights into Benzylisoquinoline Alkaloids Metabolism.</title>
        <authorList>
            <person name="Liu X."/>
            <person name="Liu Y."/>
            <person name="Huang P."/>
            <person name="Ma Y."/>
            <person name="Qing Z."/>
            <person name="Tang Q."/>
            <person name="Cao H."/>
            <person name="Cheng P."/>
            <person name="Zheng Y."/>
            <person name="Yuan Z."/>
            <person name="Zhou Y."/>
            <person name="Liu J."/>
            <person name="Tang Z."/>
            <person name="Zhuo Y."/>
            <person name="Zhang Y."/>
            <person name="Yu L."/>
            <person name="Huang J."/>
            <person name="Yang P."/>
            <person name="Peng Q."/>
            <person name="Zhang J."/>
            <person name="Jiang W."/>
            <person name="Zhang Z."/>
            <person name="Lin K."/>
            <person name="Ro D.K."/>
            <person name="Chen X."/>
            <person name="Xiong X."/>
            <person name="Shang Y."/>
            <person name="Huang S."/>
            <person name="Zeng J."/>
        </authorList>
    </citation>
    <scope>NUCLEOTIDE SEQUENCE [LARGE SCALE GENOMIC DNA]</scope>
    <source>
        <strain evidence="15">cv. BLH2017</strain>
        <tissue evidence="14">Root</tissue>
    </source>
</reference>
<keyword evidence="15" id="KW-1185">Reference proteome</keyword>
<evidence type="ECO:0000256" key="1">
    <source>
        <dbReference type="ARBA" id="ARBA00004162"/>
    </source>
</evidence>
<dbReference type="AlphaFoldDB" id="A0A200PPQ5"/>
<evidence type="ECO:0000313" key="15">
    <source>
        <dbReference type="Proteomes" id="UP000195402"/>
    </source>
</evidence>
<feature type="region of interest" description="Disordered" evidence="10">
    <location>
        <begin position="262"/>
        <end position="283"/>
    </location>
</feature>
<keyword evidence="8 11" id="KW-0472">Membrane</keyword>
<keyword evidence="6" id="KW-0067">ATP-binding</keyword>
<dbReference type="FunCoup" id="A0A200PPQ5">
    <property type="interactions" value="248"/>
</dbReference>
<evidence type="ECO:0000256" key="12">
    <source>
        <dbReference type="SAM" id="SignalP"/>
    </source>
</evidence>
<dbReference type="InterPro" id="IPR036779">
    <property type="entry name" value="LysM_dom_sf"/>
</dbReference>
<evidence type="ECO:0000256" key="8">
    <source>
        <dbReference type="ARBA" id="ARBA00023136"/>
    </source>
</evidence>
<proteinExistence type="predicted"/>
<keyword evidence="2" id="KW-1003">Cell membrane</keyword>
<comment type="caution">
    <text evidence="14">The sequence shown here is derived from an EMBL/GenBank/DDBJ whole genome shotgun (WGS) entry which is preliminary data.</text>
</comment>
<evidence type="ECO:0000256" key="11">
    <source>
        <dbReference type="SAM" id="Phobius"/>
    </source>
</evidence>
<keyword evidence="9" id="KW-1015">Disulfide bond</keyword>
<evidence type="ECO:0000256" key="4">
    <source>
        <dbReference type="ARBA" id="ARBA00022729"/>
    </source>
</evidence>
<sequence length="686" mass="76092">MELGFFSSSALTFTFSLFFFFFFCNAQQTYINNKQLDCYNYKNDSFTNGYSCNGPDTSCTSYLTFRSHPPNYDSANSIGYLLGSEPSMIAKINNITDVDKIPLDKLVIVPVSCSCSTSSNLYQHNTRYILKYSSETYFSVANDTYQGLTTCQALMTRNPDYESRNLSVGLNLVVPLRCACPSRNQTAAGVKYLLSYLITWGDSISSIAETFSGGGGGGGGGGVDPQSVYDANELEPDSTIFPFTTVLVPLKSEPKMIQATSLIPPPTDQSSLPPTPPIEPKTNNTSSKKWVWIGIGIGSGLLLLVLSGFLVWFLGHRRSKQSKEPFPEVKRVVVVGDSSADEYNSKQTSHGNRDSYWSVSSEGVRYAMDSLILYRFEELQTATGFFREENRIKGSVYRGVMNGDNAAIKRMKGDVSNEINILKQINHSNVIRLSGFCIHEGNTFLVYEFVENGSLSDWLHHNHDENKKYHSLGWKQRVQIAYQVADGLNYLHNDANPPYIHKDLKSSNILLDGNMRAKIANFGVARSIVMENNQEEEVDSGGGGGEQMQLTMHVVGTQGYMAPEYLENGVITPKLDVFAFGVVILELLSGREAATPSESDNEKTERDVLLSESIKMVLEGENVREKLINFIDPSLKQDYPLDLVFSMAQLAMDCVAPDLTSRPTMLNVFMSLSKILSSSLDWDPSV</sequence>
<dbReference type="Pfam" id="PF00069">
    <property type="entry name" value="Pkinase"/>
    <property type="match status" value="1"/>
</dbReference>
<evidence type="ECO:0000256" key="3">
    <source>
        <dbReference type="ARBA" id="ARBA00022692"/>
    </source>
</evidence>
<protein>
    <submittedName>
        <fullName evidence="14">Protein kinase domain</fullName>
    </submittedName>
</protein>
<keyword evidence="14" id="KW-0418">Kinase</keyword>
<evidence type="ECO:0000256" key="2">
    <source>
        <dbReference type="ARBA" id="ARBA00022475"/>
    </source>
</evidence>
<evidence type="ECO:0000256" key="5">
    <source>
        <dbReference type="ARBA" id="ARBA00022741"/>
    </source>
</evidence>
<dbReference type="InterPro" id="IPR056561">
    <property type="entry name" value="NFP_LYK_LysM1"/>
</dbReference>
<feature type="signal peptide" evidence="12">
    <location>
        <begin position="1"/>
        <end position="26"/>
    </location>
</feature>
<dbReference type="FunFam" id="1.10.510.10:FF:000468">
    <property type="entry name" value="PTI1-like tyrosine-protein kinase 3"/>
    <property type="match status" value="1"/>
</dbReference>
<dbReference type="SUPFAM" id="SSF56112">
    <property type="entry name" value="Protein kinase-like (PK-like)"/>
    <property type="match status" value="1"/>
</dbReference>
<dbReference type="Gene3D" id="3.30.200.20">
    <property type="entry name" value="Phosphorylase Kinase, domain 1"/>
    <property type="match status" value="1"/>
</dbReference>
<dbReference type="InterPro" id="IPR056562">
    <property type="entry name" value="LysM2_CERK1_LYK3_4_5"/>
</dbReference>
<evidence type="ECO:0000256" key="7">
    <source>
        <dbReference type="ARBA" id="ARBA00022989"/>
    </source>
</evidence>
<dbReference type="Proteomes" id="UP000195402">
    <property type="component" value="Unassembled WGS sequence"/>
</dbReference>
<dbReference type="OrthoDB" id="4062651at2759"/>
<keyword evidence="14" id="KW-0808">Transferase</keyword>
<comment type="subcellular location">
    <subcellularLocation>
        <location evidence="1">Cell membrane</location>
        <topology evidence="1">Single-pass membrane protein</topology>
    </subcellularLocation>
</comment>
<dbReference type="SMART" id="SM00220">
    <property type="entry name" value="S_TKc"/>
    <property type="match status" value="1"/>
</dbReference>
<keyword evidence="4 12" id="KW-0732">Signal</keyword>
<dbReference type="InterPro" id="IPR000719">
    <property type="entry name" value="Prot_kinase_dom"/>
</dbReference>
<feature type="compositionally biased region" description="Pro residues" evidence="10">
    <location>
        <begin position="263"/>
        <end position="279"/>
    </location>
</feature>
<dbReference type="STRING" id="56857.A0A200PPQ5"/>
<feature type="transmembrane region" description="Helical" evidence="11">
    <location>
        <begin position="290"/>
        <end position="314"/>
    </location>
</feature>
<dbReference type="Pfam" id="PF23472">
    <property type="entry name" value="LysM2_CERK1_LYK3_4_5"/>
    <property type="match status" value="1"/>
</dbReference>
<dbReference type="Gene3D" id="1.10.510.10">
    <property type="entry name" value="Transferase(Phosphotransferase) domain 1"/>
    <property type="match status" value="1"/>
</dbReference>
<dbReference type="InParanoid" id="A0A200PPQ5"/>
<name>A0A200PPQ5_MACCD</name>
<dbReference type="PROSITE" id="PS50011">
    <property type="entry name" value="PROTEIN_KINASE_DOM"/>
    <property type="match status" value="1"/>
</dbReference>
<keyword evidence="5" id="KW-0547">Nucleotide-binding</keyword>
<gene>
    <name evidence="14" type="ORF">BVC80_1677g18</name>
</gene>
<dbReference type="InterPro" id="IPR008271">
    <property type="entry name" value="Ser/Thr_kinase_AS"/>
</dbReference>
<dbReference type="Pfam" id="PF23473">
    <property type="entry name" value="LysM3_LYK4_5"/>
    <property type="match status" value="1"/>
</dbReference>
<keyword evidence="7 11" id="KW-1133">Transmembrane helix</keyword>
<feature type="domain" description="Protein kinase" evidence="13">
    <location>
        <begin position="329"/>
        <end position="676"/>
    </location>
</feature>
<evidence type="ECO:0000256" key="10">
    <source>
        <dbReference type="SAM" id="MobiDB-lite"/>
    </source>
</evidence>
<dbReference type="EMBL" id="MVGT01004349">
    <property type="protein sequence ID" value="OVA00190.1"/>
    <property type="molecule type" value="Genomic_DNA"/>
</dbReference>
<organism evidence="14 15">
    <name type="scientific">Macleaya cordata</name>
    <name type="common">Five-seeded plume-poppy</name>
    <name type="synonym">Bocconia cordata</name>
    <dbReference type="NCBI Taxonomy" id="56857"/>
    <lineage>
        <taxon>Eukaryota</taxon>
        <taxon>Viridiplantae</taxon>
        <taxon>Streptophyta</taxon>
        <taxon>Embryophyta</taxon>
        <taxon>Tracheophyta</taxon>
        <taxon>Spermatophyta</taxon>
        <taxon>Magnoliopsida</taxon>
        <taxon>Ranunculales</taxon>
        <taxon>Papaveraceae</taxon>
        <taxon>Papaveroideae</taxon>
        <taxon>Macleaya</taxon>
    </lineage>
</organism>
<dbReference type="InterPro" id="IPR011009">
    <property type="entry name" value="Kinase-like_dom_sf"/>
</dbReference>
<dbReference type="PROSITE" id="PS00108">
    <property type="entry name" value="PROTEIN_KINASE_ST"/>
    <property type="match status" value="1"/>
</dbReference>
<accession>A0A200PPQ5</accession>